<comment type="similarity">
    <text evidence="1">Belongs to the ATP-dependent AMP-binding enzyme family.</text>
</comment>
<evidence type="ECO:0000256" key="2">
    <source>
        <dbReference type="ARBA" id="ARBA00022598"/>
    </source>
</evidence>
<evidence type="ECO:0000313" key="5">
    <source>
        <dbReference type="EMBL" id="GAB46974.1"/>
    </source>
</evidence>
<dbReference type="GO" id="GO:0016878">
    <property type="term" value="F:acid-thiol ligase activity"/>
    <property type="evidence" value="ECO:0007669"/>
    <property type="project" value="UniProtKB-ARBA"/>
</dbReference>
<evidence type="ECO:0000259" key="3">
    <source>
        <dbReference type="Pfam" id="PF00501"/>
    </source>
</evidence>
<dbReference type="PANTHER" id="PTHR43767:SF1">
    <property type="entry name" value="NONRIBOSOMAL PEPTIDE SYNTHASE PES1 (EUROFUNG)-RELATED"/>
    <property type="match status" value="1"/>
</dbReference>
<dbReference type="EMBL" id="BAFE01000002">
    <property type="protein sequence ID" value="GAB46974.1"/>
    <property type="molecule type" value="Genomic_DNA"/>
</dbReference>
<evidence type="ECO:0000259" key="4">
    <source>
        <dbReference type="Pfam" id="PF13193"/>
    </source>
</evidence>
<dbReference type="OrthoDB" id="9803968at2"/>
<keyword evidence="2 5" id="KW-0436">Ligase</keyword>
<feature type="domain" description="AMP-binding enzyme C-terminal" evidence="4">
    <location>
        <begin position="466"/>
        <end position="541"/>
    </location>
</feature>
<dbReference type="FunFam" id="3.30.300.30:FF:000008">
    <property type="entry name" value="2,3-dihydroxybenzoate-AMP ligase"/>
    <property type="match status" value="1"/>
</dbReference>
<dbReference type="STRING" id="1089455.MOPEL_002_00070"/>
<accession>H5UML6</accession>
<dbReference type="AlphaFoldDB" id="H5UML6"/>
<dbReference type="InterPro" id="IPR000873">
    <property type="entry name" value="AMP-dep_synth/lig_dom"/>
</dbReference>
<dbReference type="RefSeq" id="WP_009480872.1">
    <property type="nucleotide sequence ID" value="NZ_BAFE01000002.1"/>
</dbReference>
<protein>
    <submittedName>
        <fullName evidence="5">Long-chain fatty-acid--CoA ligase</fullName>
    </submittedName>
</protein>
<dbReference type="Gene3D" id="3.30.300.30">
    <property type="match status" value="1"/>
</dbReference>
<dbReference type="Pfam" id="PF00501">
    <property type="entry name" value="AMP-binding"/>
    <property type="match status" value="1"/>
</dbReference>
<name>H5UML6_9MICO</name>
<dbReference type="SUPFAM" id="SSF56801">
    <property type="entry name" value="Acetyl-CoA synthetase-like"/>
    <property type="match status" value="1"/>
</dbReference>
<dbReference type="Gene3D" id="3.40.50.12780">
    <property type="entry name" value="N-terminal domain of ligase-like"/>
    <property type="match status" value="1"/>
</dbReference>
<dbReference type="Proteomes" id="UP000004367">
    <property type="component" value="Unassembled WGS sequence"/>
</dbReference>
<organism evidence="5 6">
    <name type="scientific">Mobilicoccus pelagius NBRC 104925</name>
    <dbReference type="NCBI Taxonomy" id="1089455"/>
    <lineage>
        <taxon>Bacteria</taxon>
        <taxon>Bacillati</taxon>
        <taxon>Actinomycetota</taxon>
        <taxon>Actinomycetes</taxon>
        <taxon>Micrococcales</taxon>
        <taxon>Dermatophilaceae</taxon>
        <taxon>Mobilicoccus</taxon>
    </lineage>
</organism>
<feature type="domain" description="AMP-dependent synthetase/ligase" evidence="3">
    <location>
        <begin position="35"/>
        <end position="416"/>
    </location>
</feature>
<keyword evidence="6" id="KW-1185">Reference proteome</keyword>
<dbReference type="InterPro" id="IPR042099">
    <property type="entry name" value="ANL_N_sf"/>
</dbReference>
<evidence type="ECO:0000256" key="1">
    <source>
        <dbReference type="ARBA" id="ARBA00006432"/>
    </source>
</evidence>
<dbReference type="InterPro" id="IPR025110">
    <property type="entry name" value="AMP-bd_C"/>
</dbReference>
<evidence type="ECO:0000313" key="6">
    <source>
        <dbReference type="Proteomes" id="UP000004367"/>
    </source>
</evidence>
<gene>
    <name evidence="5" type="primary">fadD</name>
    <name evidence="5" type="ORF">MOPEL_002_00070</name>
</gene>
<dbReference type="InterPro" id="IPR020845">
    <property type="entry name" value="AMP-binding_CS"/>
</dbReference>
<dbReference type="InterPro" id="IPR050237">
    <property type="entry name" value="ATP-dep_AMP-bd_enzyme"/>
</dbReference>
<dbReference type="PANTHER" id="PTHR43767">
    <property type="entry name" value="LONG-CHAIN-FATTY-ACID--COA LIGASE"/>
    <property type="match status" value="1"/>
</dbReference>
<sequence length="550" mass="59180">MTTYADRPWLRQYRAGEASCLTVEHRSMLDLFGSTVARHGGRPAVRYFDGTLTFRDLDERSSALAHHLLDQGFGAGDRLALYTQNDPAFLVGLLGTWKAGGVAVAVNPMNKARELTYLLTDSGAVALLCLDELWTDVAREVVEGGGTEVRIVVTVSASDDQARDDARVITPTTTPPGTTALRDVFTDHAGRSVPSVTLEPDDVALLTYTSGTTGVPKGAMNTHGNLAFSSQVCREWMRLTEDDVILGIAPLFHITGMVGHIGVTLLTGGSLVLCHRFVPAVMSDAIREHRPTFSVGAVTAFTALTGVPGAGPSDWASFRLVYSGGAPIAPVMTQRFEAATGHYLHNIYGLTETTSPCLGVPMGVAAPVDPGSGALSVGVPVYDTIVRIVDDEGRDLPFGQVGEIVVSGPQVVSGYWRKPDATAENIDGGDLRTGDVGFMSPEGWFFLVDRKKDMINASGYKVWPREVEDVLCSHEAVREVAVVGVPDEYRGETVKAFVSLAPGASVTAEELIAWSKERMAAYKYPRSIEVIEDLPKTTTGKILRRELRTR</sequence>
<comment type="caution">
    <text evidence="5">The sequence shown here is derived from an EMBL/GenBank/DDBJ whole genome shotgun (WGS) entry which is preliminary data.</text>
</comment>
<dbReference type="PROSITE" id="PS00455">
    <property type="entry name" value="AMP_BINDING"/>
    <property type="match status" value="1"/>
</dbReference>
<reference evidence="5 6" key="1">
    <citation type="submission" date="2012-02" db="EMBL/GenBank/DDBJ databases">
        <title>Whole genome shotgun sequence of Mobilicoccus pelagius NBRC 104925.</title>
        <authorList>
            <person name="Yoshida Y."/>
            <person name="Hosoyama A."/>
            <person name="Tsuchikane K."/>
            <person name="Katsumata H."/>
            <person name="Yamazaki S."/>
            <person name="Fujita N."/>
        </authorList>
    </citation>
    <scope>NUCLEOTIDE SEQUENCE [LARGE SCALE GENOMIC DNA]</scope>
    <source>
        <strain evidence="5 6">NBRC 104925</strain>
    </source>
</reference>
<dbReference type="InterPro" id="IPR045851">
    <property type="entry name" value="AMP-bd_C_sf"/>
</dbReference>
<dbReference type="Pfam" id="PF13193">
    <property type="entry name" value="AMP-binding_C"/>
    <property type="match status" value="1"/>
</dbReference>
<dbReference type="eggNOG" id="COG0318">
    <property type="taxonomic scope" value="Bacteria"/>
</dbReference>
<proteinExistence type="inferred from homology"/>